<evidence type="ECO:0000256" key="1">
    <source>
        <dbReference type="SAM" id="MobiDB-lite"/>
    </source>
</evidence>
<dbReference type="OrthoDB" id="2579508at2759"/>
<reference evidence="2 3" key="1">
    <citation type="journal article" date="2016" name="Mol. Biol. Evol.">
        <title>Comparative Genomics of Early-Diverging Mushroom-Forming Fungi Provides Insights into the Origins of Lignocellulose Decay Capabilities.</title>
        <authorList>
            <person name="Nagy L.G."/>
            <person name="Riley R."/>
            <person name="Tritt A."/>
            <person name="Adam C."/>
            <person name="Daum C."/>
            <person name="Floudas D."/>
            <person name="Sun H."/>
            <person name="Yadav J.S."/>
            <person name="Pangilinan J."/>
            <person name="Larsson K.H."/>
            <person name="Matsuura K."/>
            <person name="Barry K."/>
            <person name="Labutti K."/>
            <person name="Kuo R."/>
            <person name="Ohm R.A."/>
            <person name="Bhattacharya S.S."/>
            <person name="Shirouzu T."/>
            <person name="Yoshinaga Y."/>
            <person name="Martin F.M."/>
            <person name="Grigoriev I.V."/>
            <person name="Hibbett D.S."/>
        </authorList>
    </citation>
    <scope>NUCLEOTIDE SEQUENCE [LARGE SCALE GENOMIC DNA]</scope>
    <source>
        <strain evidence="2 3">HHB9708</strain>
    </source>
</reference>
<keyword evidence="3" id="KW-1185">Reference proteome</keyword>
<proteinExistence type="predicted"/>
<name>A0A164U9A1_9AGAM</name>
<accession>A0A164U9A1</accession>
<organism evidence="2 3">
    <name type="scientific">Sistotremastrum niveocremeum HHB9708</name>
    <dbReference type="NCBI Taxonomy" id="1314777"/>
    <lineage>
        <taxon>Eukaryota</taxon>
        <taxon>Fungi</taxon>
        <taxon>Dikarya</taxon>
        <taxon>Basidiomycota</taxon>
        <taxon>Agaricomycotina</taxon>
        <taxon>Agaricomycetes</taxon>
        <taxon>Sistotremastrales</taxon>
        <taxon>Sistotremastraceae</taxon>
        <taxon>Sertulicium</taxon>
        <taxon>Sertulicium niveocremeum</taxon>
    </lineage>
</organism>
<gene>
    <name evidence="2" type="ORF">SISNIDRAFT_485967</name>
</gene>
<feature type="compositionally biased region" description="Basic and acidic residues" evidence="1">
    <location>
        <begin position="390"/>
        <end position="411"/>
    </location>
</feature>
<evidence type="ECO:0000313" key="2">
    <source>
        <dbReference type="EMBL" id="KZS93029.1"/>
    </source>
</evidence>
<dbReference type="AlphaFoldDB" id="A0A164U9A1"/>
<evidence type="ECO:0000313" key="3">
    <source>
        <dbReference type="Proteomes" id="UP000076722"/>
    </source>
</evidence>
<protein>
    <submittedName>
        <fullName evidence="2">Uncharacterized protein</fullName>
    </submittedName>
</protein>
<sequence>MFALPLVQRNPNDNLRDYASKAILPKILFPTGALAPPKMPEPGHKSHRNLLHVRKEEWRKLLIALGLKPGVFREAVMKWQKFLPNRHKPAVADASYWNVTAPSYTTNKSMPMKPHQVDLIAVTHVGDLAFATAQSIIHTAFPESQAYGLTPMENKSHIMDRFLWNTMFWRRGESAPTPSCRKSAVAMVIITQPPWVLSPRDMEVFTKRRRVGVKMEGLQGRYSLKSNDKVWAKLWDTCSHAECPFFVVTSYEEWVFGVFTEGWTRAVVSEPIKYDSTKPTVVQTLCYWMQSALGGEGGFKAPAVSVERGLRSEQTCTFRDVCCAGGREATVKLQTMSRVQVLETIDHNVHDIPEVRDLREAPVEYDGSQQDSESDFLMDAEVESRVTTGGDRESVQALSTERRSDGDRTEAEKTGLVKVAAWINDPRLLRAPPMVDNEVNDSERGTVVGMSEWSDGETAMWDAEGGWLTVLPTVKAGSVSDEIDYGELLYS</sequence>
<feature type="region of interest" description="Disordered" evidence="1">
    <location>
        <begin position="383"/>
        <end position="411"/>
    </location>
</feature>
<dbReference type="EMBL" id="KV419408">
    <property type="protein sequence ID" value="KZS93029.1"/>
    <property type="molecule type" value="Genomic_DNA"/>
</dbReference>
<dbReference type="Proteomes" id="UP000076722">
    <property type="component" value="Unassembled WGS sequence"/>
</dbReference>